<feature type="signal peptide" evidence="1">
    <location>
        <begin position="1"/>
        <end position="19"/>
    </location>
</feature>
<comment type="caution">
    <text evidence="2">The sequence shown here is derived from an EMBL/GenBank/DDBJ whole genome shotgun (WGS) entry which is preliminary data.</text>
</comment>
<gene>
    <name evidence="2" type="ORF">NUU61_010102</name>
</gene>
<reference evidence="2" key="2">
    <citation type="journal article" date="2023" name="IMA Fungus">
        <title>Comparative genomic study of the Penicillium genus elucidates a diverse pangenome and 15 lateral gene transfer events.</title>
        <authorList>
            <person name="Petersen C."/>
            <person name="Sorensen T."/>
            <person name="Nielsen M.R."/>
            <person name="Sondergaard T.E."/>
            <person name="Sorensen J.L."/>
            <person name="Fitzpatrick D.A."/>
            <person name="Frisvad J.C."/>
            <person name="Nielsen K.L."/>
        </authorList>
    </citation>
    <scope>NUCLEOTIDE SEQUENCE</scope>
    <source>
        <strain evidence="2">IBT 34128</strain>
    </source>
</reference>
<dbReference type="Proteomes" id="UP001141434">
    <property type="component" value="Unassembled WGS sequence"/>
</dbReference>
<organism evidence="2 3">
    <name type="scientific">Penicillium alfredii</name>
    <dbReference type="NCBI Taxonomy" id="1506179"/>
    <lineage>
        <taxon>Eukaryota</taxon>
        <taxon>Fungi</taxon>
        <taxon>Dikarya</taxon>
        <taxon>Ascomycota</taxon>
        <taxon>Pezizomycotina</taxon>
        <taxon>Eurotiomycetes</taxon>
        <taxon>Eurotiomycetidae</taxon>
        <taxon>Eurotiales</taxon>
        <taxon>Aspergillaceae</taxon>
        <taxon>Penicillium</taxon>
    </lineage>
</organism>
<feature type="chain" id="PRO_5040990350" evidence="1">
    <location>
        <begin position="20"/>
        <end position="288"/>
    </location>
</feature>
<evidence type="ECO:0000256" key="1">
    <source>
        <dbReference type="SAM" id="SignalP"/>
    </source>
</evidence>
<dbReference type="InterPro" id="IPR024079">
    <property type="entry name" value="MetalloPept_cat_dom_sf"/>
</dbReference>
<dbReference type="Gene3D" id="3.40.390.10">
    <property type="entry name" value="Collagenase (Catalytic Domain)"/>
    <property type="match status" value="1"/>
</dbReference>
<dbReference type="RefSeq" id="XP_056507125.1">
    <property type="nucleotide sequence ID" value="XM_056660627.1"/>
</dbReference>
<proteinExistence type="predicted"/>
<keyword evidence="3" id="KW-1185">Reference proteome</keyword>
<dbReference type="GeneID" id="81399796"/>
<protein>
    <submittedName>
        <fullName evidence="2">Uncharacterized protein</fullName>
    </submittedName>
</protein>
<reference evidence="2" key="1">
    <citation type="submission" date="2022-11" db="EMBL/GenBank/DDBJ databases">
        <authorList>
            <person name="Petersen C."/>
        </authorList>
    </citation>
    <scope>NUCLEOTIDE SEQUENCE</scope>
    <source>
        <strain evidence="2">IBT 34128</strain>
    </source>
</reference>
<keyword evidence="1" id="KW-0732">Signal</keyword>
<evidence type="ECO:0000313" key="3">
    <source>
        <dbReference type="Proteomes" id="UP001141434"/>
    </source>
</evidence>
<accession>A0A9W9JU73</accession>
<dbReference type="AlphaFoldDB" id="A0A9W9JU73"/>
<dbReference type="EMBL" id="JAPMSZ010000012">
    <property type="protein sequence ID" value="KAJ5081838.1"/>
    <property type="molecule type" value="Genomic_DNA"/>
</dbReference>
<sequence length="288" mass="32419">MLWWFLLPLFSLAWVESTAMPATPEMKVKQLFAPLSRRGIPMFQGYTSGGANETREMQKIREGFGDTVSVIGTLMNEVNFDLREKVAKKYFPIHGNSSTASFAAWNMLANMVSENVITQRKSHGLDGDLSPAVGDLRIIKEGSEKHARYCKDTSWSWMWPGTITFCESFLKAKQLHQTDCNDIGDKLKIAPAWAKAKDTDMSKAAVIIHGLSMYPPIAKPILENFSICKNREVTGRGVNETVDIATGPYGARDLLKKPHPEKAFCNGDSYVWFVTELYLTYKCKRSFQ</sequence>
<dbReference type="GO" id="GO:0008237">
    <property type="term" value="F:metallopeptidase activity"/>
    <property type="evidence" value="ECO:0007669"/>
    <property type="project" value="InterPro"/>
</dbReference>
<evidence type="ECO:0000313" key="2">
    <source>
        <dbReference type="EMBL" id="KAJ5081838.1"/>
    </source>
</evidence>
<name>A0A9W9JU73_9EURO</name>